<dbReference type="Proteomes" id="UP001229651">
    <property type="component" value="Unassembled WGS sequence"/>
</dbReference>
<name>A0ABU0EMX2_9PSEU</name>
<accession>A0ABU0EMX2</accession>
<dbReference type="EMBL" id="JAUSUT010000001">
    <property type="protein sequence ID" value="MDQ0376638.1"/>
    <property type="molecule type" value="Genomic_DNA"/>
</dbReference>
<comment type="caution">
    <text evidence="1">The sequence shown here is derived from an EMBL/GenBank/DDBJ whole genome shotgun (WGS) entry which is preliminary data.</text>
</comment>
<evidence type="ECO:0000313" key="2">
    <source>
        <dbReference type="Proteomes" id="UP001229651"/>
    </source>
</evidence>
<proteinExistence type="predicted"/>
<reference evidence="1 2" key="1">
    <citation type="submission" date="2023-07" db="EMBL/GenBank/DDBJ databases">
        <title>Sequencing the genomes of 1000 actinobacteria strains.</title>
        <authorList>
            <person name="Klenk H.-P."/>
        </authorList>
    </citation>
    <scope>NUCLEOTIDE SEQUENCE [LARGE SCALE GENOMIC DNA]</scope>
    <source>
        <strain evidence="1 2">DSM 45805</strain>
    </source>
</reference>
<gene>
    <name evidence="1" type="ORF">FB470_000632</name>
</gene>
<dbReference type="RefSeq" id="WP_306988577.1">
    <property type="nucleotide sequence ID" value="NZ_JAUSUT010000001.1"/>
</dbReference>
<sequence>MGELGTAIILAMRDQGWTVVIIDATVFLETPAGKGRFAPIELFQDEHERYLRRVLLTWIVWDGLQWPWPPDHHQGIHGEVPRSE</sequence>
<organism evidence="1 2">
    <name type="scientific">Amycolatopsis thermophila</name>
    <dbReference type="NCBI Taxonomy" id="206084"/>
    <lineage>
        <taxon>Bacteria</taxon>
        <taxon>Bacillati</taxon>
        <taxon>Actinomycetota</taxon>
        <taxon>Actinomycetes</taxon>
        <taxon>Pseudonocardiales</taxon>
        <taxon>Pseudonocardiaceae</taxon>
        <taxon>Amycolatopsis</taxon>
    </lineage>
</organism>
<evidence type="ECO:0000313" key="1">
    <source>
        <dbReference type="EMBL" id="MDQ0376638.1"/>
    </source>
</evidence>
<protein>
    <submittedName>
        <fullName evidence="1">Uncharacterized protein</fullName>
    </submittedName>
</protein>
<keyword evidence="2" id="KW-1185">Reference proteome</keyword>